<accession>A0AAX1J846</accession>
<dbReference type="Proteomes" id="UP000663583">
    <property type="component" value="Chromosome"/>
</dbReference>
<dbReference type="EMBL" id="BLKU01000005">
    <property type="protein sequence ID" value="GFG66143.1"/>
    <property type="molecule type" value="Genomic_DNA"/>
</dbReference>
<reference evidence="2" key="2">
    <citation type="submission" date="2020-02" db="EMBL/GenBank/DDBJ databases">
        <authorList>
            <person name="Matsumoto Y."/>
            <person name="Kinjo T."/>
            <person name="Motooka D."/>
            <person name="Nabeya D."/>
            <person name="Jung N."/>
            <person name="Uechi K."/>
            <person name="Horii T."/>
            <person name="Iida T."/>
            <person name="Fujita J."/>
            <person name="Nakamura S."/>
        </authorList>
    </citation>
    <scope>NUCLEOTIDE SEQUENCE</scope>
    <source>
        <strain evidence="2">JCM 13573</strain>
    </source>
</reference>
<protein>
    <recommendedName>
        <fullName evidence="6">Ferredoxin</fullName>
    </recommendedName>
</protein>
<reference evidence="2 4" key="1">
    <citation type="journal article" date="2019" name="Emerg. Microbes Infect.">
        <title>Comprehensive subspecies identification of 175 nontuberculous mycobacteria species based on 7547 genomic profiles.</title>
        <authorList>
            <person name="Matsumoto Y."/>
            <person name="Kinjo T."/>
            <person name="Motooka D."/>
            <person name="Nabeya D."/>
            <person name="Jung N."/>
            <person name="Uechi K."/>
            <person name="Horii T."/>
            <person name="Iida T."/>
            <person name="Fujita J."/>
            <person name="Nakamura S."/>
        </authorList>
    </citation>
    <scope>NUCLEOTIDE SEQUENCE [LARGE SCALE GENOMIC DNA]</scope>
    <source>
        <strain evidence="2 4">JCM 13573</strain>
    </source>
</reference>
<evidence type="ECO:0000313" key="2">
    <source>
        <dbReference type="EMBL" id="GFG66143.1"/>
    </source>
</evidence>
<evidence type="ECO:0000313" key="3">
    <source>
        <dbReference type="EMBL" id="QPI37573.1"/>
    </source>
</evidence>
<proteinExistence type="predicted"/>
<dbReference type="EMBL" id="CP065047">
    <property type="protein sequence ID" value="QPI37573.1"/>
    <property type="molecule type" value="Genomic_DNA"/>
</dbReference>
<dbReference type="RefSeq" id="WP_085072601.1">
    <property type="nucleotide sequence ID" value="NZ_BLKU01000005.1"/>
</dbReference>
<evidence type="ECO:0000313" key="5">
    <source>
        <dbReference type="Proteomes" id="UP000663583"/>
    </source>
</evidence>
<dbReference type="Proteomes" id="UP000465306">
    <property type="component" value="Unassembled WGS sequence"/>
</dbReference>
<dbReference type="KEGG" id="mku:I2456_25460"/>
<organism evidence="3 5">
    <name type="scientific">Mycobacterium kubicae</name>
    <dbReference type="NCBI Taxonomy" id="120959"/>
    <lineage>
        <taxon>Bacteria</taxon>
        <taxon>Bacillati</taxon>
        <taxon>Actinomycetota</taxon>
        <taxon>Actinomycetes</taxon>
        <taxon>Mycobacteriales</taxon>
        <taxon>Mycobacteriaceae</taxon>
        <taxon>Mycobacterium</taxon>
        <taxon>Mycobacterium simiae complex</taxon>
    </lineage>
</organism>
<dbReference type="AlphaFoldDB" id="A0AAX1J846"/>
<feature type="region of interest" description="Disordered" evidence="1">
    <location>
        <begin position="19"/>
        <end position="62"/>
    </location>
</feature>
<reference evidence="3" key="3">
    <citation type="submission" date="2020-11" db="EMBL/GenBank/DDBJ databases">
        <title>Intraspecies plasmid and genomic variation of Mycobacterium kubicae revealed by the complete genome sequences of two clinical isolates.</title>
        <authorList>
            <person name="Hendrix J.R."/>
            <person name="Epperson L.E."/>
            <person name="Honda J.R."/>
            <person name="Strong M."/>
        </authorList>
    </citation>
    <scope>NUCLEOTIDE SEQUENCE</scope>
    <source>
        <strain evidence="3">JCM 13573</strain>
    </source>
</reference>
<feature type="compositionally biased region" description="Basic and acidic residues" evidence="1">
    <location>
        <begin position="22"/>
        <end position="31"/>
    </location>
</feature>
<sequence>MADEQQEIPDVDRLARSMLLLHGDHHDHDEAPSSDGGSGTWSKARNFADDPQRAAAVAEASRAERERYLNAGLQPVDCRFCHVTVTVRKLGPGHTAVQWNSEASQRCAHFAEVRAAGGDTARTRTCPRLSDSIEHAVAEGILNHRDND</sequence>
<gene>
    <name evidence="3" type="ORF">I2456_25460</name>
    <name evidence="2" type="ORF">MKUB_36330</name>
</gene>
<keyword evidence="4" id="KW-1185">Reference proteome</keyword>
<name>A0AAX1J846_9MYCO</name>
<evidence type="ECO:0000256" key="1">
    <source>
        <dbReference type="SAM" id="MobiDB-lite"/>
    </source>
</evidence>
<evidence type="ECO:0000313" key="4">
    <source>
        <dbReference type="Proteomes" id="UP000465306"/>
    </source>
</evidence>
<evidence type="ECO:0008006" key="6">
    <source>
        <dbReference type="Google" id="ProtNLM"/>
    </source>
</evidence>